<organism evidence="9 10">
    <name type="scientific">candidate division NPL-UPA2 bacterium Unc8</name>
    <dbReference type="NCBI Taxonomy" id="1980939"/>
    <lineage>
        <taxon>Bacteria</taxon>
    </lineage>
</organism>
<dbReference type="InterPro" id="IPR006171">
    <property type="entry name" value="TOPRIM_dom"/>
</dbReference>
<dbReference type="InterPro" id="IPR015967">
    <property type="entry name" value="Rcmb_RecR_Znf"/>
</dbReference>
<dbReference type="InterPro" id="IPR000093">
    <property type="entry name" value="DNA_Rcmb_RecR"/>
</dbReference>
<keyword evidence="5 7" id="KW-0233">DNA recombination</keyword>
<evidence type="ECO:0000256" key="6">
    <source>
        <dbReference type="ARBA" id="ARBA00023204"/>
    </source>
</evidence>
<comment type="caution">
    <text evidence="9">The sequence shown here is derived from an EMBL/GenBank/DDBJ whole genome shotgun (WGS) entry which is preliminary data.</text>
</comment>
<evidence type="ECO:0000256" key="3">
    <source>
        <dbReference type="ARBA" id="ARBA00022771"/>
    </source>
</evidence>
<protein>
    <recommendedName>
        <fullName evidence="7">Recombination protein RecR</fullName>
    </recommendedName>
</protein>
<name>A0A399FWE4_UNCN2</name>
<dbReference type="Pfam" id="PF13662">
    <property type="entry name" value="Toprim_4"/>
    <property type="match status" value="1"/>
</dbReference>
<dbReference type="GO" id="GO:0008270">
    <property type="term" value="F:zinc ion binding"/>
    <property type="evidence" value="ECO:0007669"/>
    <property type="project" value="UniProtKB-KW"/>
</dbReference>
<dbReference type="InterPro" id="IPR023627">
    <property type="entry name" value="Rcmb_RecR"/>
</dbReference>
<evidence type="ECO:0000256" key="7">
    <source>
        <dbReference type="HAMAP-Rule" id="MF_00017"/>
    </source>
</evidence>
<dbReference type="Proteomes" id="UP000266287">
    <property type="component" value="Unassembled WGS sequence"/>
</dbReference>
<dbReference type="PROSITE" id="PS50880">
    <property type="entry name" value="TOPRIM"/>
    <property type="match status" value="1"/>
</dbReference>
<keyword evidence="3 7" id="KW-0863">Zinc-finger</keyword>
<keyword evidence="6 7" id="KW-0234">DNA repair</keyword>
<keyword evidence="4 7" id="KW-0862">Zinc</keyword>
<keyword evidence="2 7" id="KW-0227">DNA damage</keyword>
<evidence type="ECO:0000313" key="10">
    <source>
        <dbReference type="Proteomes" id="UP000266287"/>
    </source>
</evidence>
<comment type="similarity">
    <text evidence="7">Belongs to the RecR family.</text>
</comment>
<dbReference type="Gene3D" id="1.10.8.420">
    <property type="entry name" value="RecR Domain 1"/>
    <property type="match status" value="1"/>
</dbReference>
<evidence type="ECO:0000256" key="5">
    <source>
        <dbReference type="ARBA" id="ARBA00023172"/>
    </source>
</evidence>
<dbReference type="Gene3D" id="3.30.60.80">
    <property type="match status" value="1"/>
</dbReference>
<dbReference type="PANTHER" id="PTHR30446">
    <property type="entry name" value="RECOMBINATION PROTEIN RECR"/>
    <property type="match status" value="1"/>
</dbReference>
<dbReference type="GO" id="GO:0006281">
    <property type="term" value="P:DNA repair"/>
    <property type="evidence" value="ECO:0007669"/>
    <property type="project" value="UniProtKB-UniRule"/>
</dbReference>
<dbReference type="NCBIfam" id="TIGR00615">
    <property type="entry name" value="recR"/>
    <property type="match status" value="1"/>
</dbReference>
<dbReference type="Gene3D" id="6.10.250.240">
    <property type="match status" value="1"/>
</dbReference>
<evidence type="ECO:0000256" key="2">
    <source>
        <dbReference type="ARBA" id="ARBA00022763"/>
    </source>
</evidence>
<dbReference type="PROSITE" id="PS01300">
    <property type="entry name" value="RECR"/>
    <property type="match status" value="1"/>
</dbReference>
<accession>A0A399FWE4</accession>
<feature type="domain" description="Toprim" evidence="8">
    <location>
        <begin position="81"/>
        <end position="176"/>
    </location>
</feature>
<dbReference type="GO" id="GO:0003677">
    <property type="term" value="F:DNA binding"/>
    <property type="evidence" value="ECO:0007669"/>
    <property type="project" value="UniProtKB-UniRule"/>
</dbReference>
<evidence type="ECO:0000256" key="1">
    <source>
        <dbReference type="ARBA" id="ARBA00022723"/>
    </source>
</evidence>
<feature type="zinc finger region" description="C4-type" evidence="7">
    <location>
        <begin position="58"/>
        <end position="73"/>
    </location>
</feature>
<dbReference type="CDD" id="cd01025">
    <property type="entry name" value="TOPRIM_recR"/>
    <property type="match status" value="1"/>
</dbReference>
<keyword evidence="1 7" id="KW-0479">Metal-binding</keyword>
<evidence type="ECO:0000313" key="9">
    <source>
        <dbReference type="EMBL" id="RIH99749.1"/>
    </source>
</evidence>
<dbReference type="InterPro" id="IPR034137">
    <property type="entry name" value="TOPRIM_RecR"/>
</dbReference>
<reference evidence="9 10" key="1">
    <citation type="submission" date="2018-08" db="EMBL/GenBank/DDBJ databases">
        <title>Draft genome of candidate division NPL-UPA2 bacterium Unc8 that adapted to ultra-basic serpentinizing groundwater.</title>
        <authorList>
            <person name="Ishii S."/>
            <person name="Suzuki S."/>
            <person name="Nealson K.H."/>
        </authorList>
    </citation>
    <scope>NUCLEOTIDE SEQUENCE [LARGE SCALE GENOMIC DNA]</scope>
    <source>
        <strain evidence="9">Unc8</strain>
    </source>
</reference>
<dbReference type="EMBL" id="NDHY01000013">
    <property type="protein sequence ID" value="RIH99749.1"/>
    <property type="molecule type" value="Genomic_DNA"/>
</dbReference>
<dbReference type="HAMAP" id="MF_00017">
    <property type="entry name" value="RecR"/>
    <property type="match status" value="1"/>
</dbReference>
<dbReference type="SMART" id="SM00493">
    <property type="entry name" value="TOPRIM"/>
    <property type="match status" value="1"/>
</dbReference>
<dbReference type="Gene3D" id="3.40.1360.10">
    <property type="match status" value="1"/>
</dbReference>
<dbReference type="Pfam" id="PF21176">
    <property type="entry name" value="RecR_HhH"/>
    <property type="match status" value="1"/>
</dbReference>
<comment type="function">
    <text evidence="7">May play a role in DNA repair. It seems to be involved in an RecBC-independent recombinational process of DNA repair. It may act with RecF and RecO.</text>
</comment>
<proteinExistence type="inferred from homology"/>
<sequence length="201" mass="21924">MYSYPDSFSRVIENLSRLPGIGYRTAERLAIFLFKSPPEKVGELATAIAELKKRVSYCKLCGNFTSNELCSICSSAKRDHSIICVVEEAKDIIAIEKANQYRGLYHVLKGAISPLDGIGPDDLAIGELMERVKDGSIKEVILATNTSAEGETTANYLCQQLKPSRAKLTRIACGIPVGSSLEYIDEITLGKSLTARVEMTG</sequence>
<dbReference type="AlphaFoldDB" id="A0A399FWE4"/>
<evidence type="ECO:0000259" key="8">
    <source>
        <dbReference type="PROSITE" id="PS50880"/>
    </source>
</evidence>
<evidence type="ECO:0000256" key="4">
    <source>
        <dbReference type="ARBA" id="ARBA00022833"/>
    </source>
</evidence>
<dbReference type="Pfam" id="PF21175">
    <property type="entry name" value="RecR_C"/>
    <property type="match status" value="1"/>
</dbReference>
<gene>
    <name evidence="7 9" type="primary">recR</name>
    <name evidence="9" type="ORF">B9J77_04640</name>
</gene>
<dbReference type="GO" id="GO:0006310">
    <property type="term" value="P:DNA recombination"/>
    <property type="evidence" value="ECO:0007669"/>
    <property type="project" value="UniProtKB-UniRule"/>
</dbReference>
<dbReference type="Pfam" id="PF02132">
    <property type="entry name" value="RecR_ZnF"/>
    <property type="match status" value="1"/>
</dbReference>
<dbReference type="SUPFAM" id="SSF111304">
    <property type="entry name" value="Recombination protein RecR"/>
    <property type="match status" value="1"/>
</dbReference>
<dbReference type="PANTHER" id="PTHR30446:SF0">
    <property type="entry name" value="RECOMBINATION PROTEIN RECR"/>
    <property type="match status" value="1"/>
</dbReference>